<accession>A0A8S4QTD9</accession>
<evidence type="ECO:0000313" key="2">
    <source>
        <dbReference type="Proteomes" id="UP000838756"/>
    </source>
</evidence>
<name>A0A8S4QTD9_9NEOP</name>
<keyword evidence="2" id="KW-1185">Reference proteome</keyword>
<protein>
    <submittedName>
        <fullName evidence="1">Jg26611 protein</fullName>
    </submittedName>
</protein>
<gene>
    <name evidence="1" type="primary">jg26611</name>
    <name evidence="1" type="ORF">PAEG_LOCUS5356</name>
</gene>
<comment type="caution">
    <text evidence="1">The sequence shown here is derived from an EMBL/GenBank/DDBJ whole genome shotgun (WGS) entry which is preliminary data.</text>
</comment>
<reference evidence="1" key="1">
    <citation type="submission" date="2022-03" db="EMBL/GenBank/DDBJ databases">
        <authorList>
            <person name="Lindestad O."/>
        </authorList>
    </citation>
    <scope>NUCLEOTIDE SEQUENCE</scope>
</reference>
<dbReference type="Proteomes" id="UP000838756">
    <property type="component" value="Unassembled WGS sequence"/>
</dbReference>
<dbReference type="AlphaFoldDB" id="A0A8S4QTD9"/>
<sequence>MFGNIVSLGARPREVGSAGQPPVVERLVVELFMTEIFAERISTAEQHRCVGSDRRGYQCNYRHMRRASAPAWEEDCGNLPLASFSWEAAGSYWASYPSLHKHLYGLRERGGVPKLS</sequence>
<proteinExistence type="predicted"/>
<organism evidence="1 2">
    <name type="scientific">Pararge aegeria aegeria</name>
    <dbReference type="NCBI Taxonomy" id="348720"/>
    <lineage>
        <taxon>Eukaryota</taxon>
        <taxon>Metazoa</taxon>
        <taxon>Ecdysozoa</taxon>
        <taxon>Arthropoda</taxon>
        <taxon>Hexapoda</taxon>
        <taxon>Insecta</taxon>
        <taxon>Pterygota</taxon>
        <taxon>Neoptera</taxon>
        <taxon>Endopterygota</taxon>
        <taxon>Lepidoptera</taxon>
        <taxon>Glossata</taxon>
        <taxon>Ditrysia</taxon>
        <taxon>Papilionoidea</taxon>
        <taxon>Nymphalidae</taxon>
        <taxon>Satyrinae</taxon>
        <taxon>Satyrini</taxon>
        <taxon>Parargina</taxon>
        <taxon>Pararge</taxon>
    </lineage>
</organism>
<dbReference type="EMBL" id="CAKXAJ010018124">
    <property type="protein sequence ID" value="CAH2217466.1"/>
    <property type="molecule type" value="Genomic_DNA"/>
</dbReference>
<evidence type="ECO:0000313" key="1">
    <source>
        <dbReference type="EMBL" id="CAH2217466.1"/>
    </source>
</evidence>